<dbReference type="SUPFAM" id="SSF55031">
    <property type="entry name" value="Bacterial exopeptidase dimerisation domain"/>
    <property type="match status" value="1"/>
</dbReference>
<feature type="binding site" evidence="1">
    <location>
        <position position="370"/>
    </location>
    <ligand>
        <name>Mn(2+)</name>
        <dbReference type="ChEBI" id="CHEBI:29035"/>
        <label>2</label>
    </ligand>
</feature>
<evidence type="ECO:0000313" key="4">
    <source>
        <dbReference type="Proteomes" id="UP000261011"/>
    </source>
</evidence>
<dbReference type="Pfam" id="PF01546">
    <property type="entry name" value="Peptidase_M20"/>
    <property type="match status" value="1"/>
</dbReference>
<gene>
    <name evidence="3" type="ORF">DXA39_01525</name>
</gene>
<comment type="cofactor">
    <cofactor evidence="1">
        <name>Mn(2+)</name>
        <dbReference type="ChEBI" id="CHEBI:29035"/>
    </cofactor>
    <text evidence="1">The Mn(2+) ion enhances activity.</text>
</comment>
<keyword evidence="3" id="KW-0378">Hydrolase</keyword>
<accession>A0A3E2TLA5</accession>
<feature type="binding site" evidence="1">
    <location>
        <position position="109"/>
    </location>
    <ligand>
        <name>Mn(2+)</name>
        <dbReference type="ChEBI" id="CHEBI:29035"/>
        <label>2</label>
    </ligand>
</feature>
<dbReference type="OrthoDB" id="9776731at2"/>
<dbReference type="InterPro" id="IPR011650">
    <property type="entry name" value="Peptidase_M20_dimer"/>
</dbReference>
<feature type="domain" description="Peptidase M20 dimerisation" evidence="2">
    <location>
        <begin position="188"/>
        <end position="270"/>
    </location>
</feature>
<keyword evidence="1" id="KW-0464">Manganese</keyword>
<evidence type="ECO:0000313" key="3">
    <source>
        <dbReference type="EMBL" id="RGB78158.1"/>
    </source>
</evidence>
<dbReference type="Gene3D" id="3.40.630.10">
    <property type="entry name" value="Zn peptidases"/>
    <property type="match status" value="1"/>
</dbReference>
<feature type="binding site" evidence="1">
    <location>
        <position position="169"/>
    </location>
    <ligand>
        <name>Mn(2+)</name>
        <dbReference type="ChEBI" id="CHEBI:29035"/>
        <label>2</label>
    </ligand>
</feature>
<dbReference type="Gene3D" id="3.30.70.360">
    <property type="match status" value="1"/>
</dbReference>
<keyword evidence="4" id="KW-1185">Reference proteome</keyword>
<dbReference type="EMBL" id="QVEU01000001">
    <property type="protein sequence ID" value="RGB78158.1"/>
    <property type="molecule type" value="Genomic_DNA"/>
</dbReference>
<dbReference type="PANTHER" id="PTHR11014:SF63">
    <property type="entry name" value="METALLOPEPTIDASE, PUTATIVE (AFU_ORTHOLOGUE AFUA_6G09600)-RELATED"/>
    <property type="match status" value="1"/>
</dbReference>
<protein>
    <submittedName>
        <fullName evidence="3">Amidohydrolase</fullName>
    </submittedName>
</protein>
<evidence type="ECO:0000256" key="1">
    <source>
        <dbReference type="PIRSR" id="PIRSR005962-1"/>
    </source>
</evidence>
<keyword evidence="1" id="KW-0479">Metal-binding</keyword>
<dbReference type="AlphaFoldDB" id="A0A3E2TLA5"/>
<dbReference type="SUPFAM" id="SSF53187">
    <property type="entry name" value="Zn-dependent exopeptidases"/>
    <property type="match status" value="1"/>
</dbReference>
<comment type="caution">
    <text evidence="3">The sequence shown here is derived from an EMBL/GenBank/DDBJ whole genome shotgun (WGS) entry which is preliminary data.</text>
</comment>
<proteinExistence type="predicted"/>
<organism evidence="3 4">
    <name type="scientific">Anaerococcus nagyae</name>
    <dbReference type="NCBI Taxonomy" id="1755241"/>
    <lineage>
        <taxon>Bacteria</taxon>
        <taxon>Bacillati</taxon>
        <taxon>Bacillota</taxon>
        <taxon>Tissierellia</taxon>
        <taxon>Tissierellales</taxon>
        <taxon>Peptoniphilaceae</taxon>
        <taxon>Anaerococcus</taxon>
    </lineage>
</organism>
<dbReference type="RefSeq" id="WP_117520410.1">
    <property type="nucleotide sequence ID" value="NZ_JBHWMK010000039.1"/>
</dbReference>
<dbReference type="InterPro" id="IPR002933">
    <property type="entry name" value="Peptidase_M20"/>
</dbReference>
<dbReference type="NCBIfam" id="TIGR01891">
    <property type="entry name" value="amidohydrolases"/>
    <property type="match status" value="1"/>
</dbReference>
<feature type="binding site" evidence="1">
    <location>
        <position position="143"/>
    </location>
    <ligand>
        <name>Mn(2+)</name>
        <dbReference type="ChEBI" id="CHEBI:29035"/>
        <label>2</label>
    </ligand>
</feature>
<dbReference type="GO" id="GO:0046872">
    <property type="term" value="F:metal ion binding"/>
    <property type="evidence" value="ECO:0007669"/>
    <property type="project" value="UniProtKB-KW"/>
</dbReference>
<dbReference type="InterPro" id="IPR036264">
    <property type="entry name" value="Bact_exopeptidase_dim_dom"/>
</dbReference>
<dbReference type="PIRSF" id="PIRSF005962">
    <property type="entry name" value="Pept_M20D_amidohydro"/>
    <property type="match status" value="1"/>
</dbReference>
<feature type="binding site" evidence="1">
    <location>
        <position position="107"/>
    </location>
    <ligand>
        <name>Mn(2+)</name>
        <dbReference type="ChEBI" id="CHEBI:29035"/>
        <label>2</label>
    </ligand>
</feature>
<dbReference type="PANTHER" id="PTHR11014">
    <property type="entry name" value="PEPTIDASE M20 FAMILY MEMBER"/>
    <property type="match status" value="1"/>
</dbReference>
<dbReference type="Pfam" id="PF07687">
    <property type="entry name" value="M20_dimer"/>
    <property type="match status" value="1"/>
</dbReference>
<name>A0A3E2TLA5_9FIRM</name>
<evidence type="ECO:0000259" key="2">
    <source>
        <dbReference type="Pfam" id="PF07687"/>
    </source>
</evidence>
<reference evidence="3 4" key="1">
    <citation type="submission" date="2018-08" db="EMBL/GenBank/DDBJ databases">
        <title>A genome reference for cultivated species of the human gut microbiota.</title>
        <authorList>
            <person name="Zou Y."/>
            <person name="Xue W."/>
            <person name="Luo G."/>
        </authorList>
    </citation>
    <scope>NUCLEOTIDE SEQUENCE [LARGE SCALE GENOMIC DNA]</scope>
    <source>
        <strain evidence="3 4">OF01-3</strain>
    </source>
</reference>
<dbReference type="Proteomes" id="UP000261011">
    <property type="component" value="Unassembled WGS sequence"/>
</dbReference>
<dbReference type="InterPro" id="IPR017439">
    <property type="entry name" value="Amidohydrolase"/>
</dbReference>
<dbReference type="GO" id="GO:0016787">
    <property type="term" value="F:hydrolase activity"/>
    <property type="evidence" value="ECO:0007669"/>
    <property type="project" value="UniProtKB-KW"/>
</dbReference>
<sequence>MFLEKANELFDYTVDIRRKMHKIPELAGKEEETVKLVCQKLGQMGVSYDIVNQGGILGFIDGNKNNNNPKTILLRADLDALPFDEPDNNLSKPRIVKSKNEGVMHACGHDGHTSILLTAARILNEVKDDFAGSVILCFERGEESGKGYKYLLAYLDSKNINIDACYAIHVSPDYKSGVMAIGAGGINAGSLAFDITIKGNSGHGSRPYEANNPLDCFVDIYSGLKSLRMNNFSPFDPMTYSIGVVQMGNKYNQIPDKLRFRGSMRFFDREKVGYKFYEDFKSLIINKSKANNCKVIFDTYTKPRFPIINDLNLSALALTSMTDELGEDFVKEASPSMGSDTFATYSYQWPSLYIMLGINNEEKGSGAALHSPKFDLDEKALIHGTAATARFVVDFLNSDIELADRPYKNRLRDFFIEEDRSDEEIEDIYETITR</sequence>